<name>A0A7S9PT91_EPIFF</name>
<gene>
    <name evidence="1" type="ORF">C2857_001056</name>
</gene>
<dbReference type="EMBL" id="CP031386">
    <property type="protein sequence ID" value="QPG95522.1"/>
    <property type="molecule type" value="Genomic_DNA"/>
</dbReference>
<evidence type="ECO:0000313" key="2">
    <source>
        <dbReference type="Proteomes" id="UP000594364"/>
    </source>
</evidence>
<organism evidence="1 2">
    <name type="scientific">Epichloe festucae (strain Fl1)</name>
    <dbReference type="NCBI Taxonomy" id="877507"/>
    <lineage>
        <taxon>Eukaryota</taxon>
        <taxon>Fungi</taxon>
        <taxon>Dikarya</taxon>
        <taxon>Ascomycota</taxon>
        <taxon>Pezizomycotina</taxon>
        <taxon>Sordariomycetes</taxon>
        <taxon>Hypocreomycetidae</taxon>
        <taxon>Hypocreales</taxon>
        <taxon>Clavicipitaceae</taxon>
        <taxon>Epichloe</taxon>
    </lineage>
</organism>
<keyword evidence="2" id="KW-1185">Reference proteome</keyword>
<accession>A0A7S9PT91</accession>
<protein>
    <submittedName>
        <fullName evidence="1">Uncharacterized protein</fullName>
    </submittedName>
</protein>
<reference evidence="1 2" key="1">
    <citation type="journal article" date="2018" name="PLoS Genet.">
        <title>Repeat elements organise 3D genome structure and mediate transcription in the filamentous fungus Epichloe festucae.</title>
        <authorList>
            <person name="Winter D.J."/>
            <person name="Ganley A.R.D."/>
            <person name="Young C.A."/>
            <person name="Liachko I."/>
            <person name="Schardl C.L."/>
            <person name="Dupont P.Y."/>
            <person name="Berry D."/>
            <person name="Ram A."/>
            <person name="Scott B."/>
            <person name="Cox M.P."/>
        </authorList>
    </citation>
    <scope>NUCLEOTIDE SEQUENCE [LARGE SCALE GENOMIC DNA]</scope>
    <source>
        <strain evidence="1 2">Fl1</strain>
    </source>
</reference>
<sequence>MSRICRARAGKTKFTLRWLHKRAALMGETEETILLAALTGAQAQAQAASSETIVACEACGPVSSTPDMVTRSPLPTTPCTAPALVVVSATGGAVGPAPTSPGGNSTAPMPVPVAGASTRGLFMGASGLIALAMGVVVMV</sequence>
<evidence type="ECO:0000313" key="1">
    <source>
        <dbReference type="EMBL" id="QPG95522.1"/>
    </source>
</evidence>
<dbReference type="AlphaFoldDB" id="A0A7S9PT91"/>
<dbReference type="Proteomes" id="UP000594364">
    <property type="component" value="Chromosome 2"/>
</dbReference>
<proteinExistence type="predicted"/>